<evidence type="ECO:0000313" key="1">
    <source>
        <dbReference type="EMBL" id="MFD1675850.1"/>
    </source>
</evidence>
<comment type="caution">
    <text evidence="1">The sequence shown here is derived from an EMBL/GenBank/DDBJ whole genome shotgun (WGS) entry which is preliminary data.</text>
</comment>
<sequence length="69" mass="8068">MEPNKDEIRMLMERMRDEMAREWSGETSAPDFADWSSRACGAFGATLYQRARAISKTARLRKSKAERRR</sequence>
<organism evidence="1 2">
    <name type="scientific">Alicyclobacillus fodiniaquatilis</name>
    <dbReference type="NCBI Taxonomy" id="1661150"/>
    <lineage>
        <taxon>Bacteria</taxon>
        <taxon>Bacillati</taxon>
        <taxon>Bacillota</taxon>
        <taxon>Bacilli</taxon>
        <taxon>Bacillales</taxon>
        <taxon>Alicyclobacillaceae</taxon>
        <taxon>Alicyclobacillus</taxon>
    </lineage>
</organism>
<name>A0ABW4JL05_9BACL</name>
<gene>
    <name evidence="1" type="ORF">ACFSB2_14195</name>
</gene>
<dbReference type="Proteomes" id="UP001597079">
    <property type="component" value="Unassembled WGS sequence"/>
</dbReference>
<dbReference type="EMBL" id="JBHUCX010000035">
    <property type="protein sequence ID" value="MFD1675850.1"/>
    <property type="molecule type" value="Genomic_DNA"/>
</dbReference>
<keyword evidence="2" id="KW-1185">Reference proteome</keyword>
<proteinExistence type="predicted"/>
<evidence type="ECO:0000313" key="2">
    <source>
        <dbReference type="Proteomes" id="UP001597079"/>
    </source>
</evidence>
<dbReference type="RefSeq" id="WP_377943730.1">
    <property type="nucleotide sequence ID" value="NZ_JBHUCX010000035.1"/>
</dbReference>
<protein>
    <submittedName>
        <fullName evidence="1">Uncharacterized protein</fullName>
    </submittedName>
</protein>
<reference evidence="2" key="1">
    <citation type="journal article" date="2019" name="Int. J. Syst. Evol. Microbiol.">
        <title>The Global Catalogue of Microorganisms (GCM) 10K type strain sequencing project: providing services to taxonomists for standard genome sequencing and annotation.</title>
        <authorList>
            <consortium name="The Broad Institute Genomics Platform"/>
            <consortium name="The Broad Institute Genome Sequencing Center for Infectious Disease"/>
            <person name="Wu L."/>
            <person name="Ma J."/>
        </authorList>
    </citation>
    <scope>NUCLEOTIDE SEQUENCE [LARGE SCALE GENOMIC DNA]</scope>
    <source>
        <strain evidence="2">CGMCC 1.12286</strain>
    </source>
</reference>
<accession>A0ABW4JL05</accession>